<protein>
    <submittedName>
        <fullName evidence="2">Uncharacterized protein</fullName>
    </submittedName>
</protein>
<proteinExistence type="predicted"/>
<organism evidence="2 3">
    <name type="scientific">Neofusicoccum ribis</name>
    <dbReference type="NCBI Taxonomy" id="45134"/>
    <lineage>
        <taxon>Eukaryota</taxon>
        <taxon>Fungi</taxon>
        <taxon>Dikarya</taxon>
        <taxon>Ascomycota</taxon>
        <taxon>Pezizomycotina</taxon>
        <taxon>Dothideomycetes</taxon>
        <taxon>Dothideomycetes incertae sedis</taxon>
        <taxon>Botryosphaeriales</taxon>
        <taxon>Botryosphaeriaceae</taxon>
        <taxon>Neofusicoccum</taxon>
    </lineage>
</organism>
<name>A0ABR3SCC9_9PEZI</name>
<accession>A0ABR3SCC9</accession>
<sequence>MGPEQRIATRKIHLQNLLAFKSMVSAHSLVVFANRDSLRTDLLPSFYAQVPNAGLLPSTTDYALGCLYQGSGGKHIGDLLVTFTFSSSRNPEARAQAPWEADDLAVPIDVEPPAYDQIQLPSPKKPAFVNPASSSSEIEQPPAVADQLRHEILNHPTAPGSPTEDGFVLDRFHTVERRLCARGAGSGRQVSDRQKY</sequence>
<evidence type="ECO:0000313" key="3">
    <source>
        <dbReference type="Proteomes" id="UP001521116"/>
    </source>
</evidence>
<evidence type="ECO:0000256" key="1">
    <source>
        <dbReference type="SAM" id="MobiDB-lite"/>
    </source>
</evidence>
<feature type="region of interest" description="Disordered" evidence="1">
    <location>
        <begin position="117"/>
        <end position="167"/>
    </location>
</feature>
<reference evidence="2 3" key="1">
    <citation type="submission" date="2024-02" db="EMBL/GenBank/DDBJ databases">
        <title>De novo assembly and annotation of 12 fungi associated with fruit tree decline syndrome in Ontario, Canada.</title>
        <authorList>
            <person name="Sulman M."/>
            <person name="Ellouze W."/>
            <person name="Ilyukhin E."/>
        </authorList>
    </citation>
    <scope>NUCLEOTIDE SEQUENCE [LARGE SCALE GENOMIC DNA]</scope>
    <source>
        <strain evidence="2 3">M1-105</strain>
    </source>
</reference>
<comment type="caution">
    <text evidence="2">The sequence shown here is derived from an EMBL/GenBank/DDBJ whole genome shotgun (WGS) entry which is preliminary data.</text>
</comment>
<gene>
    <name evidence="2" type="ORF">SLS56_011156</name>
</gene>
<dbReference type="Proteomes" id="UP001521116">
    <property type="component" value="Unassembled WGS sequence"/>
</dbReference>
<keyword evidence="3" id="KW-1185">Reference proteome</keyword>
<dbReference type="EMBL" id="JAJVDC020000243">
    <property type="protein sequence ID" value="KAL1617083.1"/>
    <property type="molecule type" value="Genomic_DNA"/>
</dbReference>
<evidence type="ECO:0000313" key="2">
    <source>
        <dbReference type="EMBL" id="KAL1617083.1"/>
    </source>
</evidence>